<comment type="similarity">
    <text evidence="2 10">Belongs to the ABC-4 integral membrane protein family. FtsX subfamily.</text>
</comment>
<keyword evidence="5 10" id="KW-0132">Cell division</keyword>
<dbReference type="PANTHER" id="PTHR47755">
    <property type="entry name" value="CELL DIVISION PROTEIN FTSX"/>
    <property type="match status" value="1"/>
</dbReference>
<dbReference type="AlphaFoldDB" id="A0A512BID3"/>
<keyword evidence="15" id="KW-1185">Reference proteome</keyword>
<dbReference type="InterPro" id="IPR004513">
    <property type="entry name" value="FtsX"/>
</dbReference>
<feature type="transmembrane region" description="Helical" evidence="11">
    <location>
        <begin position="219"/>
        <end position="238"/>
    </location>
</feature>
<evidence type="ECO:0000259" key="13">
    <source>
        <dbReference type="Pfam" id="PF18075"/>
    </source>
</evidence>
<evidence type="ECO:0000256" key="1">
    <source>
        <dbReference type="ARBA" id="ARBA00004651"/>
    </source>
</evidence>
<feature type="domain" description="ABC3 transporter permease C-terminal" evidence="12">
    <location>
        <begin position="169"/>
        <end position="278"/>
    </location>
</feature>
<reference evidence="14 15" key="1">
    <citation type="submission" date="2019-07" db="EMBL/GenBank/DDBJ databases">
        <title>Whole genome shotgun sequence of Segetibacter aerophilus NBRC 106135.</title>
        <authorList>
            <person name="Hosoyama A."/>
            <person name="Uohara A."/>
            <person name="Ohji S."/>
            <person name="Ichikawa N."/>
        </authorList>
    </citation>
    <scope>NUCLEOTIDE SEQUENCE [LARGE SCALE GENOMIC DNA]</scope>
    <source>
        <strain evidence="14 15">NBRC 106135</strain>
    </source>
</reference>
<keyword evidence="7 11" id="KW-1133">Transmembrane helix</keyword>
<dbReference type="EMBL" id="BJYT01000027">
    <property type="protein sequence ID" value="GEO11738.1"/>
    <property type="molecule type" value="Genomic_DNA"/>
</dbReference>
<feature type="transmembrane region" description="Helical" evidence="11">
    <location>
        <begin position="164"/>
        <end position="183"/>
    </location>
</feature>
<gene>
    <name evidence="14" type="primary">ftsX</name>
    <name evidence="14" type="ORF">SAE01_42340</name>
</gene>
<keyword evidence="8 10" id="KW-0472">Membrane</keyword>
<dbReference type="GO" id="GO:0051301">
    <property type="term" value="P:cell division"/>
    <property type="evidence" value="ECO:0007669"/>
    <property type="project" value="UniProtKB-KW"/>
</dbReference>
<organism evidence="14 15">
    <name type="scientific">Segetibacter aerophilus</name>
    <dbReference type="NCBI Taxonomy" id="670293"/>
    <lineage>
        <taxon>Bacteria</taxon>
        <taxon>Pseudomonadati</taxon>
        <taxon>Bacteroidota</taxon>
        <taxon>Chitinophagia</taxon>
        <taxon>Chitinophagales</taxon>
        <taxon>Chitinophagaceae</taxon>
        <taxon>Segetibacter</taxon>
    </lineage>
</organism>
<feature type="domain" description="FtsX extracellular" evidence="13">
    <location>
        <begin position="52"/>
        <end position="130"/>
    </location>
</feature>
<dbReference type="Pfam" id="PF18075">
    <property type="entry name" value="FtsX_ECD"/>
    <property type="match status" value="1"/>
</dbReference>
<dbReference type="PIRSF" id="PIRSF003097">
    <property type="entry name" value="FtsX"/>
    <property type="match status" value="1"/>
</dbReference>
<accession>A0A512BID3</accession>
<comment type="caution">
    <text evidence="14">The sequence shown here is derived from an EMBL/GenBank/DDBJ whole genome shotgun (WGS) entry which is preliminary data.</text>
</comment>
<evidence type="ECO:0000256" key="5">
    <source>
        <dbReference type="ARBA" id="ARBA00022618"/>
    </source>
</evidence>
<name>A0A512BID3_9BACT</name>
<evidence type="ECO:0000256" key="7">
    <source>
        <dbReference type="ARBA" id="ARBA00022989"/>
    </source>
</evidence>
<dbReference type="Gene3D" id="3.30.70.3040">
    <property type="match status" value="1"/>
</dbReference>
<dbReference type="InterPro" id="IPR003838">
    <property type="entry name" value="ABC3_permease_C"/>
</dbReference>
<keyword evidence="4 10" id="KW-1003">Cell membrane</keyword>
<protein>
    <recommendedName>
        <fullName evidence="3 10">Cell division protein FtsX</fullName>
    </recommendedName>
</protein>
<dbReference type="RefSeq" id="WP_147205849.1">
    <property type="nucleotide sequence ID" value="NZ_BJYT01000027.1"/>
</dbReference>
<dbReference type="PANTHER" id="PTHR47755:SF1">
    <property type="entry name" value="CELL DIVISION PROTEIN FTSX"/>
    <property type="match status" value="1"/>
</dbReference>
<proteinExistence type="inferred from homology"/>
<dbReference type="Pfam" id="PF02687">
    <property type="entry name" value="FtsX"/>
    <property type="match status" value="1"/>
</dbReference>
<evidence type="ECO:0000256" key="11">
    <source>
        <dbReference type="SAM" id="Phobius"/>
    </source>
</evidence>
<feature type="transmembrane region" description="Helical" evidence="11">
    <location>
        <begin position="16"/>
        <end position="38"/>
    </location>
</feature>
<evidence type="ECO:0000256" key="9">
    <source>
        <dbReference type="ARBA" id="ARBA00023306"/>
    </source>
</evidence>
<comment type="subcellular location">
    <subcellularLocation>
        <location evidence="1">Cell membrane</location>
        <topology evidence="1">Multi-pass membrane protein</topology>
    </subcellularLocation>
</comment>
<evidence type="ECO:0000313" key="15">
    <source>
        <dbReference type="Proteomes" id="UP000321513"/>
    </source>
</evidence>
<evidence type="ECO:0000256" key="4">
    <source>
        <dbReference type="ARBA" id="ARBA00022475"/>
    </source>
</evidence>
<evidence type="ECO:0000256" key="10">
    <source>
        <dbReference type="PIRNR" id="PIRNR003097"/>
    </source>
</evidence>
<evidence type="ECO:0000256" key="6">
    <source>
        <dbReference type="ARBA" id="ARBA00022692"/>
    </source>
</evidence>
<evidence type="ECO:0000313" key="14">
    <source>
        <dbReference type="EMBL" id="GEO11738.1"/>
    </source>
</evidence>
<keyword evidence="9 10" id="KW-0131">Cell cycle</keyword>
<evidence type="ECO:0000256" key="8">
    <source>
        <dbReference type="ARBA" id="ARBA00023136"/>
    </source>
</evidence>
<evidence type="ECO:0000256" key="2">
    <source>
        <dbReference type="ARBA" id="ARBA00007379"/>
    </source>
</evidence>
<keyword evidence="6 11" id="KW-0812">Transmembrane</keyword>
<dbReference type="InterPro" id="IPR040690">
    <property type="entry name" value="FtsX_ECD"/>
</dbReference>
<evidence type="ECO:0000256" key="3">
    <source>
        <dbReference type="ARBA" id="ARBA00021907"/>
    </source>
</evidence>
<dbReference type="Proteomes" id="UP000321513">
    <property type="component" value="Unassembled WGS sequence"/>
</dbReference>
<dbReference type="OrthoDB" id="9813411at2"/>
<feature type="transmembrane region" description="Helical" evidence="11">
    <location>
        <begin position="258"/>
        <end position="276"/>
    </location>
</feature>
<sequence>MAQFGKASSKRGKPSYIYSIVGVALVLLIMGILGWIFLNFKSAGSSFKEDIRISAYLRTTNKDTINQIQQYISAQPYAKNVQYTNKEAAKAIWSKEGNNEDWAQILDYNPLPESIDFYARSNYVNQDSLNKISADIVGKFGNQLDELQYPKLLVNNLNERSGKLGLIFIVVAVVLCTIVIVSIDNTIRLAMFSNRFLIKTMQMVGATRGFIARPMDVRAIVNGLISSVIAIVLLLILIQWAERQFPQLSMIRDTRLTLILFGGMILIGVGISLFSTHRSVIKYLKMSLDDLY</sequence>
<evidence type="ECO:0000259" key="12">
    <source>
        <dbReference type="Pfam" id="PF02687"/>
    </source>
</evidence>
<dbReference type="GO" id="GO:0005886">
    <property type="term" value="C:plasma membrane"/>
    <property type="evidence" value="ECO:0007669"/>
    <property type="project" value="UniProtKB-SubCell"/>
</dbReference>